<accession>D3B1J3</accession>
<dbReference type="InterPro" id="IPR058773">
    <property type="entry name" value="SGL_GH162"/>
</dbReference>
<evidence type="ECO:0000313" key="3">
    <source>
        <dbReference type="EMBL" id="EFA85167.1"/>
    </source>
</evidence>
<organism evidence="3 4">
    <name type="scientific">Heterostelium pallidum (strain ATCC 26659 / Pp 5 / PN500)</name>
    <name type="common">Cellular slime mold</name>
    <name type="synonym">Polysphondylium pallidum</name>
    <dbReference type="NCBI Taxonomy" id="670386"/>
    <lineage>
        <taxon>Eukaryota</taxon>
        <taxon>Amoebozoa</taxon>
        <taxon>Evosea</taxon>
        <taxon>Eumycetozoa</taxon>
        <taxon>Dictyostelia</taxon>
        <taxon>Acytosteliales</taxon>
        <taxon>Acytosteliaceae</taxon>
        <taxon>Heterostelium</taxon>
    </lineage>
</organism>
<evidence type="ECO:0000256" key="1">
    <source>
        <dbReference type="SAM" id="Phobius"/>
    </source>
</evidence>
<reference evidence="3 4" key="1">
    <citation type="journal article" date="2011" name="Genome Res.">
        <title>Phylogeny-wide analysis of social amoeba genomes highlights ancient origins for complex intercellular communication.</title>
        <authorList>
            <person name="Heidel A.J."/>
            <person name="Lawal H.M."/>
            <person name="Felder M."/>
            <person name="Schilde C."/>
            <person name="Helps N.R."/>
            <person name="Tunggal B."/>
            <person name="Rivero F."/>
            <person name="John U."/>
            <person name="Schleicher M."/>
            <person name="Eichinger L."/>
            <person name="Platzer M."/>
            <person name="Noegel A.A."/>
            <person name="Schaap P."/>
            <person name="Gloeckner G."/>
        </authorList>
    </citation>
    <scope>NUCLEOTIDE SEQUENCE [LARGE SCALE GENOMIC DNA]</scope>
    <source>
        <strain evidence="4">ATCC 26659 / Pp 5 / PN500</strain>
    </source>
</reference>
<feature type="transmembrane region" description="Helical" evidence="1">
    <location>
        <begin position="208"/>
        <end position="228"/>
    </location>
</feature>
<dbReference type="EMBL" id="ADBJ01000008">
    <property type="protein sequence ID" value="EFA85167.1"/>
    <property type="molecule type" value="Genomic_DNA"/>
</dbReference>
<dbReference type="AlphaFoldDB" id="D3B1J3"/>
<gene>
    <name evidence="3" type="ORF">PPL_02167</name>
</gene>
<dbReference type="GeneID" id="31357692"/>
<name>D3B1J3_HETP5</name>
<dbReference type="RefSeq" id="XP_020437276.1">
    <property type="nucleotide sequence ID" value="XM_020573159.1"/>
</dbReference>
<proteinExistence type="predicted"/>
<keyword evidence="1" id="KW-1133">Transmembrane helix</keyword>
<evidence type="ECO:0000259" key="2">
    <source>
        <dbReference type="Pfam" id="PF26157"/>
    </source>
</evidence>
<keyword evidence="1" id="KW-0812">Transmembrane</keyword>
<dbReference type="Pfam" id="PF26157">
    <property type="entry name" value="SGL_GH162"/>
    <property type="match status" value="1"/>
</dbReference>
<comment type="caution">
    <text evidence="3">The sequence shown here is derived from an EMBL/GenBank/DDBJ whole genome shotgun (WGS) entry which is preliminary data.</text>
</comment>
<keyword evidence="1" id="KW-0472">Membrane</keyword>
<evidence type="ECO:0000313" key="4">
    <source>
        <dbReference type="Proteomes" id="UP000001396"/>
    </source>
</evidence>
<dbReference type="InParanoid" id="D3B1J3"/>
<keyword evidence="4" id="KW-1185">Reference proteome</keyword>
<feature type="domain" description="Endo-beta-1,2-glucanase SGL" evidence="2">
    <location>
        <begin position="2"/>
        <end position="191"/>
    </location>
</feature>
<dbReference type="Proteomes" id="UP000001396">
    <property type="component" value="Unassembled WGS sequence"/>
</dbReference>
<sequence>MAPYTDIPVQKRLLSNNEKARTIFSYLNKYPGMYGAAYQPNVTGGDYNYITGFGIGDLAMARIQEYGFFTPYGAFPVLLANHSVGLTWYHNMLMAPGMQGPYGTTESGSSNGTMIAPLLSWDTKVTGVVAILGGIGDIVRAALKQDNKYNDFYQAINTTYSKYFPSFVGEDIPFQVPNVEVPIKLNEFTLCDDYVPPTPTPTDSLNSASLTLTSSLTIIMMISVLLLLSIV</sequence>
<protein>
    <submittedName>
        <fullName evidence="3">GPI anchored protein</fullName>
    </submittedName>
</protein>